<dbReference type="HOGENOM" id="CLU_023194_1_3_12"/>
<dbReference type="Pfam" id="PF02894">
    <property type="entry name" value="GFO_IDH_MocA_C"/>
    <property type="match status" value="1"/>
</dbReference>
<feature type="domain" description="Gfo/Idh/MocA-like oxidoreductase C-terminal" evidence="2">
    <location>
        <begin position="138"/>
        <end position="326"/>
    </location>
</feature>
<dbReference type="InterPro" id="IPR051317">
    <property type="entry name" value="Gfo/Idh/MocA_oxidoreduct"/>
</dbReference>
<dbReference type="InterPro" id="IPR036291">
    <property type="entry name" value="NAD(P)-bd_dom_sf"/>
</dbReference>
<evidence type="ECO:0000313" key="3">
    <source>
        <dbReference type="EMBL" id="AEJ61908.1"/>
    </source>
</evidence>
<feature type="domain" description="Gfo/Idh/MocA-like oxidoreductase N-terminal" evidence="1">
    <location>
        <begin position="1"/>
        <end position="120"/>
    </location>
</feature>
<dbReference type="InterPro" id="IPR000683">
    <property type="entry name" value="Gfo/Idh/MocA-like_OxRdtase_N"/>
</dbReference>
<keyword evidence="4" id="KW-1185">Reference proteome</keyword>
<dbReference type="AlphaFoldDB" id="G0GB99"/>
<reference evidence="3 4" key="1">
    <citation type="submission" date="2011-06" db="EMBL/GenBank/DDBJ databases">
        <title>The complete genome of Spirochaeta thermophila DSM 6578.</title>
        <authorList>
            <consortium name="US DOE Joint Genome Institute (JGI-PGF)"/>
            <person name="Lucas S."/>
            <person name="Lapidus A."/>
            <person name="Bruce D."/>
            <person name="Goodwin L."/>
            <person name="Pitluck S."/>
            <person name="Peters L."/>
            <person name="Kyrpides N."/>
            <person name="Mavromatis K."/>
            <person name="Ivanova N."/>
            <person name="Mikailova N."/>
            <person name="Pagani I."/>
            <person name="Chertkov O."/>
            <person name="Detter J.C."/>
            <person name="Tapia R."/>
            <person name="Han C."/>
            <person name="Land M."/>
            <person name="Hauser L."/>
            <person name="Markowitz V."/>
            <person name="Cheng J.-F."/>
            <person name="Hugenholtz P."/>
            <person name="Woyke T."/>
            <person name="Wu D."/>
            <person name="Spring S."/>
            <person name="Merkhoffer B."/>
            <person name="Schneider S."/>
            <person name="Klenk H.-P."/>
            <person name="Eisen J.A."/>
        </authorList>
    </citation>
    <scope>NUCLEOTIDE SEQUENCE [LARGE SCALE GENOMIC DNA]</scope>
    <source>
        <strain evidence="4">ATCC 700085 / DSM 6578 / Z-1203</strain>
    </source>
</reference>
<sequence>MRIGVLGLGRVARAHLEAIQNLSDRVILEAVCDVNEDRARSVGGEFQAKKVYTDYDSFFKDPNVEAVIICLPNHLHCESAVRAAEAGKHVLVEKPMAMNLAEARKMVEAAEKKEVALMVGQSRRFSRAIQEARKARTQIGGPFRLDVSFLVKFPAPATPWWTDKRKAGHLIILLQGSHSIDTVVWLLGTLPRKVFSVSKRINPAFGGEDESDILLEFDSGLASIHLSLNTEPYLHELVWVGDKGSLRLYEYPTNKVYGFSYKLEVNGEKVLEEEQIPSLYTNQLSEFIQAIEEKREPLASGREILKTMQVLDAVLESDAKGEPVTL</sequence>
<dbReference type="PANTHER" id="PTHR43708">
    <property type="entry name" value="CONSERVED EXPRESSED OXIDOREDUCTASE (EUROFUNG)"/>
    <property type="match status" value="1"/>
</dbReference>
<dbReference type="SUPFAM" id="SSF55347">
    <property type="entry name" value="Glyceraldehyde-3-phosphate dehydrogenase-like, C-terminal domain"/>
    <property type="match status" value="1"/>
</dbReference>
<dbReference type="InterPro" id="IPR004104">
    <property type="entry name" value="Gfo/Idh/MocA-like_OxRdtase_C"/>
</dbReference>
<proteinExistence type="predicted"/>
<name>G0GB99_WINT7</name>
<dbReference type="Gene3D" id="3.30.360.10">
    <property type="entry name" value="Dihydrodipicolinate Reductase, domain 2"/>
    <property type="match status" value="1"/>
</dbReference>
<evidence type="ECO:0000259" key="2">
    <source>
        <dbReference type="Pfam" id="PF02894"/>
    </source>
</evidence>
<dbReference type="Gene3D" id="3.40.50.720">
    <property type="entry name" value="NAD(P)-binding Rossmann-like Domain"/>
    <property type="match status" value="1"/>
</dbReference>
<organism evidence="3 4">
    <name type="scientific">Winmispira thermophila (strain ATCC 700085 / DSM 6578 / Z-1203)</name>
    <name type="common">Spirochaeta thermophila</name>
    <dbReference type="NCBI Taxonomy" id="869211"/>
    <lineage>
        <taxon>Bacteria</taxon>
        <taxon>Pseudomonadati</taxon>
        <taxon>Spirochaetota</taxon>
        <taxon>Spirochaetia</taxon>
        <taxon>Winmispirales</taxon>
        <taxon>Winmispiraceae</taxon>
        <taxon>Winmispira</taxon>
    </lineage>
</organism>
<dbReference type="STRING" id="869211.Spith_1647"/>
<dbReference type="OrthoDB" id="9815825at2"/>
<dbReference type="EMBL" id="CP002903">
    <property type="protein sequence ID" value="AEJ61908.1"/>
    <property type="molecule type" value="Genomic_DNA"/>
</dbReference>
<dbReference type="Pfam" id="PF01408">
    <property type="entry name" value="GFO_IDH_MocA"/>
    <property type="match status" value="1"/>
</dbReference>
<dbReference type="RefSeq" id="WP_014625237.1">
    <property type="nucleotide sequence ID" value="NC_017583.1"/>
</dbReference>
<gene>
    <name evidence="3" type="ordered locus">Spith_1647</name>
</gene>
<accession>G0GB99</accession>
<dbReference type="PANTHER" id="PTHR43708:SF8">
    <property type="entry name" value="OXIDOREDUCTASE"/>
    <property type="match status" value="1"/>
</dbReference>
<evidence type="ECO:0000313" key="4">
    <source>
        <dbReference type="Proteomes" id="UP000007254"/>
    </source>
</evidence>
<evidence type="ECO:0000259" key="1">
    <source>
        <dbReference type="Pfam" id="PF01408"/>
    </source>
</evidence>
<dbReference type="Proteomes" id="UP000007254">
    <property type="component" value="Chromosome"/>
</dbReference>
<dbReference type="KEGG" id="stq:Spith_1647"/>
<dbReference type="SUPFAM" id="SSF51735">
    <property type="entry name" value="NAD(P)-binding Rossmann-fold domains"/>
    <property type="match status" value="1"/>
</dbReference>
<dbReference type="GO" id="GO:0000166">
    <property type="term" value="F:nucleotide binding"/>
    <property type="evidence" value="ECO:0007669"/>
    <property type="project" value="InterPro"/>
</dbReference>
<protein>
    <submittedName>
        <fullName evidence="3">Oxidoreductase domain protein</fullName>
    </submittedName>
</protein>